<reference evidence="2" key="1">
    <citation type="submission" date="2020-12" db="EMBL/GenBank/DDBJ databases">
        <title>Genomic characterization of non-nitrogen-fixing Frankia strains.</title>
        <authorList>
            <person name="Carlos-Shanley C."/>
            <person name="Guerra T."/>
            <person name="Hahn D."/>
        </authorList>
    </citation>
    <scope>NUCLEOTIDE SEQUENCE</scope>
    <source>
        <strain evidence="2">CN6</strain>
    </source>
</reference>
<gene>
    <name evidence="2" type="ORF">I7412_03190</name>
</gene>
<evidence type="ECO:0000313" key="2">
    <source>
        <dbReference type="EMBL" id="MBL7626195.1"/>
    </source>
</evidence>
<dbReference type="PANTHER" id="PTHR35007">
    <property type="entry name" value="INTEGRAL MEMBRANE PROTEIN-RELATED"/>
    <property type="match status" value="1"/>
</dbReference>
<dbReference type="Proteomes" id="UP000604475">
    <property type="component" value="Unassembled WGS sequence"/>
</dbReference>
<feature type="transmembrane region" description="Helical" evidence="1">
    <location>
        <begin position="89"/>
        <end position="109"/>
    </location>
</feature>
<feature type="transmembrane region" description="Helical" evidence="1">
    <location>
        <begin position="268"/>
        <end position="292"/>
    </location>
</feature>
<name>A0A937R968_9ACTN</name>
<dbReference type="AlphaFoldDB" id="A0A937R968"/>
<keyword evidence="1" id="KW-0472">Membrane</keyword>
<evidence type="ECO:0000256" key="1">
    <source>
        <dbReference type="SAM" id="Phobius"/>
    </source>
</evidence>
<feature type="transmembrane region" description="Helical" evidence="1">
    <location>
        <begin position="115"/>
        <end position="133"/>
    </location>
</feature>
<comment type="caution">
    <text evidence="2">The sequence shown here is derived from an EMBL/GenBank/DDBJ whole genome shotgun (WGS) entry which is preliminary data.</text>
</comment>
<feature type="transmembrane region" description="Helical" evidence="1">
    <location>
        <begin position="6"/>
        <end position="26"/>
    </location>
</feature>
<evidence type="ECO:0000313" key="3">
    <source>
        <dbReference type="Proteomes" id="UP000604475"/>
    </source>
</evidence>
<organism evidence="2 3">
    <name type="scientific">Frankia nepalensis</name>
    <dbReference type="NCBI Taxonomy" id="1836974"/>
    <lineage>
        <taxon>Bacteria</taxon>
        <taxon>Bacillati</taxon>
        <taxon>Actinomycetota</taxon>
        <taxon>Actinomycetes</taxon>
        <taxon>Frankiales</taxon>
        <taxon>Frankiaceae</taxon>
        <taxon>Frankia</taxon>
    </lineage>
</organism>
<dbReference type="PANTHER" id="PTHR35007:SF1">
    <property type="entry name" value="PILUS ASSEMBLY PROTEIN"/>
    <property type="match status" value="1"/>
</dbReference>
<sequence>MSFLSAAGFVTGLCGASATLGAYVALRAALTPRTTPPNRQPGRWARAGAVWLTDRVTHTAGPGRARRLLLADDLAVAGRDPITHTAIRAAHATLAALAGALLAAAVMLAGLPLPALTGPALVVLAAPVGVLVADRPVRRVAKARRQEARLAVAAYLDLVRVLLAGGLTLHAALRLAADAGTGWAFTQIRAALDTAATHRQPPDTGLDQLAARIPLPEWRELRLTVTSALRGASPVLAMESKATHLRATEAATARTQAATADAELELPAAVVALAFVAFLTYPLLAVLTATGITP</sequence>
<protein>
    <submittedName>
        <fullName evidence="2">Secretion system protein</fullName>
    </submittedName>
</protein>
<accession>A0A937R968</accession>
<dbReference type="RefSeq" id="WP_202998694.1">
    <property type="nucleotide sequence ID" value="NZ_JADWYU010000142.1"/>
</dbReference>
<keyword evidence="1" id="KW-1133">Transmembrane helix</keyword>
<proteinExistence type="predicted"/>
<dbReference type="EMBL" id="JAEACQ010000123">
    <property type="protein sequence ID" value="MBL7626195.1"/>
    <property type="molecule type" value="Genomic_DNA"/>
</dbReference>
<keyword evidence="3" id="KW-1185">Reference proteome</keyword>
<keyword evidence="1" id="KW-0812">Transmembrane</keyword>